<keyword evidence="6" id="KW-0653">Protein transport</keyword>
<dbReference type="PANTHER" id="PTHR12430:SF0">
    <property type="entry name" value="TRANSLOCASE OF OUTER MITOCHONDRIAL MEMBRANE 20"/>
    <property type="match status" value="1"/>
</dbReference>
<accession>A0A8J8WII0</accession>
<keyword evidence="16" id="KW-1185">Reference proteome</keyword>
<dbReference type="EMBL" id="WIWV01000023">
    <property type="protein sequence ID" value="KAF7717763.1"/>
    <property type="molecule type" value="Genomic_DNA"/>
</dbReference>
<dbReference type="PRINTS" id="PR00351">
    <property type="entry name" value="OM20RECEPTOR"/>
</dbReference>
<comment type="subcellular location">
    <subcellularLocation>
        <location evidence="1">Mitochondrion outer membrane</location>
        <topology evidence="1">Single-pass membrane protein</topology>
    </subcellularLocation>
</comment>
<protein>
    <recommendedName>
        <fullName evidence="11">Mitochondrial import receptor subunit TOM20</fullName>
    </recommendedName>
    <alternativeName>
        <fullName evidence="10">Mitochondrial 20 kDa outer membrane protein</fullName>
    </alternativeName>
    <alternativeName>
        <fullName evidence="12">Mitochondrial import receptor subunit tom20</fullName>
    </alternativeName>
    <alternativeName>
        <fullName evidence="13">Translocase of outer membrane 20 kDa subunit</fullName>
    </alternativeName>
</protein>
<dbReference type="SUPFAM" id="SSF47157">
    <property type="entry name" value="Mitochondrial import receptor subunit Tom20"/>
    <property type="match status" value="1"/>
</dbReference>
<dbReference type="PANTHER" id="PTHR12430">
    <property type="entry name" value="MITOCHONDRIAL IMPORT RECEPTOR SUBUNIT TOM20"/>
    <property type="match status" value="1"/>
</dbReference>
<keyword evidence="3" id="KW-0813">Transport</keyword>
<evidence type="ECO:0000256" key="11">
    <source>
        <dbReference type="ARBA" id="ARBA00068548"/>
    </source>
</evidence>
<dbReference type="Pfam" id="PF02064">
    <property type="entry name" value="MAS20"/>
    <property type="match status" value="1"/>
</dbReference>
<evidence type="ECO:0000256" key="9">
    <source>
        <dbReference type="ARBA" id="ARBA00023136"/>
    </source>
</evidence>
<keyword evidence="9 14" id="KW-0472">Membrane</keyword>
<evidence type="ECO:0000256" key="3">
    <source>
        <dbReference type="ARBA" id="ARBA00022448"/>
    </source>
</evidence>
<evidence type="ECO:0000256" key="10">
    <source>
        <dbReference type="ARBA" id="ARBA00042705"/>
    </source>
</evidence>
<comment type="similarity">
    <text evidence="2 14">Belongs to the Tom20 family.</text>
</comment>
<dbReference type="Proteomes" id="UP000631181">
    <property type="component" value="Unassembled WGS sequence"/>
</dbReference>
<name>A0A8J8WII0_9EURO</name>
<evidence type="ECO:0000256" key="2">
    <source>
        <dbReference type="ARBA" id="ARBA00005792"/>
    </source>
</evidence>
<reference evidence="15" key="1">
    <citation type="journal article" date="2020" name="Front. Microbiol.">
        <title>Gene regulatory networks of Penicillium echinulatum 2HH and Penicillium oxalicum 114-2 inferred by a computational biology approach.</title>
        <authorList>
            <person name="Lenz A.R."/>
            <person name="Galan-Vasquez E."/>
            <person name="Balbinot E."/>
            <person name="De Abreu F.P."/>
            <person name="De Oliveira N.S."/>
            <person name="Da Rosa L.O."/>
            <person name="De Avila E Silva S."/>
            <person name="Camassola M."/>
            <person name="Dillon A.J.P."/>
            <person name="Perez-Rueda E."/>
        </authorList>
    </citation>
    <scope>NUCLEOTIDE SEQUENCE</scope>
    <source>
        <strain evidence="15">S1M29</strain>
    </source>
</reference>
<evidence type="ECO:0000256" key="5">
    <source>
        <dbReference type="ARBA" id="ARBA00022787"/>
    </source>
</evidence>
<dbReference type="GO" id="GO:0006605">
    <property type="term" value="P:protein targeting"/>
    <property type="evidence" value="ECO:0007669"/>
    <property type="project" value="InterPro"/>
</dbReference>
<evidence type="ECO:0000256" key="8">
    <source>
        <dbReference type="ARBA" id="ARBA00023128"/>
    </source>
</evidence>
<organism evidence="15 16">
    <name type="scientific">Penicillium ucsense</name>
    <dbReference type="NCBI Taxonomy" id="2839758"/>
    <lineage>
        <taxon>Eukaryota</taxon>
        <taxon>Fungi</taxon>
        <taxon>Dikarya</taxon>
        <taxon>Ascomycota</taxon>
        <taxon>Pezizomycotina</taxon>
        <taxon>Eurotiomycetes</taxon>
        <taxon>Eurotiomycetidae</taxon>
        <taxon>Eurotiales</taxon>
        <taxon>Aspergillaceae</taxon>
        <taxon>Penicillium</taxon>
    </lineage>
</organism>
<evidence type="ECO:0000256" key="7">
    <source>
        <dbReference type="ARBA" id="ARBA00022989"/>
    </source>
</evidence>
<gene>
    <name evidence="15" type="ORF">PECM_003840</name>
</gene>
<keyword evidence="4" id="KW-0812">Transmembrane</keyword>
<evidence type="ECO:0000256" key="12">
    <source>
        <dbReference type="ARBA" id="ARBA00073975"/>
    </source>
</evidence>
<dbReference type="Gene3D" id="1.20.960.10">
    <property type="entry name" value="Mitochondrial outer membrane translocase complex, subunit Tom20 domain"/>
    <property type="match status" value="1"/>
</dbReference>
<dbReference type="GO" id="GO:0008320">
    <property type="term" value="F:protein transmembrane transporter activity"/>
    <property type="evidence" value="ECO:0007669"/>
    <property type="project" value="TreeGrafter"/>
</dbReference>
<dbReference type="PIRSF" id="PIRSF037707">
    <property type="entry name" value="MAS20_rcpt"/>
    <property type="match status" value="1"/>
</dbReference>
<evidence type="ECO:0000256" key="6">
    <source>
        <dbReference type="ARBA" id="ARBA00022927"/>
    </source>
</evidence>
<keyword evidence="8 14" id="KW-0496">Mitochondrion</keyword>
<evidence type="ECO:0000256" key="14">
    <source>
        <dbReference type="PIRNR" id="PIRNR037707"/>
    </source>
</evidence>
<evidence type="ECO:0000313" key="15">
    <source>
        <dbReference type="EMBL" id="KAF7717763.1"/>
    </source>
</evidence>
<dbReference type="GO" id="GO:0016031">
    <property type="term" value="P:tRNA import into mitochondrion"/>
    <property type="evidence" value="ECO:0007669"/>
    <property type="project" value="TreeGrafter"/>
</dbReference>
<dbReference type="GO" id="GO:0030943">
    <property type="term" value="F:mitochondrion targeting sequence binding"/>
    <property type="evidence" value="ECO:0007669"/>
    <property type="project" value="TreeGrafter"/>
</dbReference>
<dbReference type="GO" id="GO:0006886">
    <property type="term" value="P:intracellular protein transport"/>
    <property type="evidence" value="ECO:0007669"/>
    <property type="project" value="InterPro"/>
</dbReference>
<dbReference type="GO" id="GO:0030150">
    <property type="term" value="P:protein import into mitochondrial matrix"/>
    <property type="evidence" value="ECO:0007669"/>
    <property type="project" value="TreeGrafter"/>
</dbReference>
<dbReference type="InterPro" id="IPR023392">
    <property type="entry name" value="Tom20_dom_sf"/>
</dbReference>
<evidence type="ECO:0000256" key="4">
    <source>
        <dbReference type="ARBA" id="ARBA00022692"/>
    </source>
</evidence>
<dbReference type="OrthoDB" id="2154253at2759"/>
<evidence type="ECO:0000256" key="13">
    <source>
        <dbReference type="ARBA" id="ARBA00080405"/>
    </source>
</evidence>
<dbReference type="GO" id="GO:0005742">
    <property type="term" value="C:mitochondrial outer membrane translocase complex"/>
    <property type="evidence" value="ECO:0007669"/>
    <property type="project" value="UniProtKB-UniRule"/>
</dbReference>
<evidence type="ECO:0000313" key="16">
    <source>
        <dbReference type="Proteomes" id="UP000631181"/>
    </source>
</evidence>
<comment type="caution">
    <text evidence="15">The sequence shown here is derived from an EMBL/GenBank/DDBJ whole genome shotgun (WGS) entry which is preliminary data.</text>
</comment>
<keyword evidence="15" id="KW-0675">Receptor</keyword>
<evidence type="ECO:0000256" key="1">
    <source>
        <dbReference type="ARBA" id="ARBA00004572"/>
    </source>
</evidence>
<dbReference type="AlphaFoldDB" id="A0A8J8WII0"/>
<sequence length="173" mass="18800">MRTSVLIAASAGAIVTGLLAYAAYFDHKRQTDPEFRKSLKRNNRKLAKAVQEEQAAHGAARRDAIKQAVQQAKEEGFPTDLEEKESYFMNQVAKGEGLCAEGSQNIEAALAFYKALKVYPQPKDLISIYDKTVPKECLEILAEMVAMDTSLNLGGSFTGGEESVGGSDNHGVE</sequence>
<dbReference type="FunFam" id="1.20.960.10:FF:000002">
    <property type="entry name" value="Mitochondrial import receptor subunit TOM20"/>
    <property type="match status" value="1"/>
</dbReference>
<dbReference type="InterPro" id="IPR002056">
    <property type="entry name" value="MAS20"/>
</dbReference>
<proteinExistence type="inferred from homology"/>
<keyword evidence="5 14" id="KW-1000">Mitochondrion outer membrane</keyword>
<keyword evidence="7" id="KW-1133">Transmembrane helix</keyword>